<protein>
    <submittedName>
        <fullName evidence="6">23S rRNA (Uracil(1939)-C(5))-methyltransferase RlmD</fullName>
        <ecNumber evidence="6">2.1.1.190</ecNumber>
    </submittedName>
</protein>
<evidence type="ECO:0000256" key="4">
    <source>
        <dbReference type="PROSITE-ProRule" id="PRU01024"/>
    </source>
</evidence>
<name>A0ABR6TJ33_9FIRM</name>
<organism evidence="6 7">
    <name type="scientific">Peptostreptococcus canis</name>
    <dbReference type="NCBI Taxonomy" id="1159213"/>
    <lineage>
        <taxon>Bacteria</taxon>
        <taxon>Bacillati</taxon>
        <taxon>Bacillota</taxon>
        <taxon>Clostridia</taxon>
        <taxon>Peptostreptococcales</taxon>
        <taxon>Peptostreptococcaceae</taxon>
        <taxon>Peptostreptococcus</taxon>
    </lineage>
</organism>
<keyword evidence="3 4" id="KW-0949">S-adenosyl-L-methionine</keyword>
<dbReference type="GO" id="GO:0008168">
    <property type="term" value="F:methyltransferase activity"/>
    <property type="evidence" value="ECO:0007669"/>
    <property type="project" value="UniProtKB-KW"/>
</dbReference>
<dbReference type="Pfam" id="PF05958">
    <property type="entry name" value="tRNA_U5-meth_tr"/>
    <property type="match status" value="1"/>
</dbReference>
<accession>A0ABR6TJ33</accession>
<dbReference type="CDD" id="cd02440">
    <property type="entry name" value="AdoMet_MTases"/>
    <property type="match status" value="1"/>
</dbReference>
<dbReference type="NCBIfam" id="TIGR00479">
    <property type="entry name" value="rumA"/>
    <property type="match status" value="1"/>
</dbReference>
<keyword evidence="2 4" id="KW-0808">Transferase</keyword>
<dbReference type="SUPFAM" id="SSF53335">
    <property type="entry name" value="S-adenosyl-L-methionine-dependent methyltransferases"/>
    <property type="match status" value="1"/>
</dbReference>
<evidence type="ECO:0000313" key="7">
    <source>
        <dbReference type="Proteomes" id="UP000713904"/>
    </source>
</evidence>
<gene>
    <name evidence="6" type="primary">rlmD</name>
    <name evidence="6" type="ORF">HLB29_01860</name>
</gene>
<dbReference type="InterPro" id="IPR030390">
    <property type="entry name" value="MeTrfase_TrmA_AS"/>
</dbReference>
<dbReference type="RefSeq" id="WP_185623456.1">
    <property type="nucleotide sequence ID" value="NZ_JABGBW010000001.1"/>
</dbReference>
<feature type="active site" evidence="5">
    <location>
        <position position="409"/>
    </location>
</feature>
<dbReference type="PROSITE" id="PS51687">
    <property type="entry name" value="SAM_MT_RNA_M5U"/>
    <property type="match status" value="1"/>
</dbReference>
<dbReference type="InterPro" id="IPR012340">
    <property type="entry name" value="NA-bd_OB-fold"/>
</dbReference>
<comment type="similarity">
    <text evidence="4">Belongs to the class I-like SAM-binding methyltransferase superfamily. RNA M5U methyltransferase family.</text>
</comment>
<feature type="active site" description="Nucleophile" evidence="4">
    <location>
        <position position="409"/>
    </location>
</feature>
<dbReference type="Proteomes" id="UP000713904">
    <property type="component" value="Unassembled WGS sequence"/>
</dbReference>
<evidence type="ECO:0000256" key="2">
    <source>
        <dbReference type="ARBA" id="ARBA00022679"/>
    </source>
</evidence>
<evidence type="ECO:0000256" key="1">
    <source>
        <dbReference type="ARBA" id="ARBA00022603"/>
    </source>
</evidence>
<dbReference type="PANTHER" id="PTHR11061:SF30">
    <property type="entry name" value="TRNA (URACIL(54)-C(5))-METHYLTRANSFERASE"/>
    <property type="match status" value="1"/>
</dbReference>
<evidence type="ECO:0000313" key="6">
    <source>
        <dbReference type="EMBL" id="MBC2575429.1"/>
    </source>
</evidence>
<dbReference type="InterPro" id="IPR010280">
    <property type="entry name" value="U5_MeTrfase_fam"/>
</dbReference>
<reference evidence="6 7" key="1">
    <citation type="submission" date="2020-05" db="EMBL/GenBank/DDBJ databases">
        <title>Draft genome of xy-202 and genomic insight in genome of the genus Peptostreptococcus.</title>
        <authorList>
            <person name="Zhang Z."/>
        </authorList>
    </citation>
    <scope>NUCLEOTIDE SEQUENCE [LARGE SCALE GENOMIC DNA]</scope>
    <source>
        <strain evidence="6 7">DSM 27025</strain>
    </source>
</reference>
<keyword evidence="1 4" id="KW-0489">Methyltransferase</keyword>
<dbReference type="Gene3D" id="2.40.50.140">
    <property type="entry name" value="Nucleic acid-binding proteins"/>
    <property type="match status" value="1"/>
</dbReference>
<dbReference type="PANTHER" id="PTHR11061">
    <property type="entry name" value="RNA M5U METHYLTRANSFERASE"/>
    <property type="match status" value="1"/>
</dbReference>
<feature type="binding site" evidence="4">
    <location>
        <position position="316"/>
    </location>
    <ligand>
        <name>S-adenosyl-L-methionine</name>
        <dbReference type="ChEBI" id="CHEBI:59789"/>
    </ligand>
</feature>
<dbReference type="GO" id="GO:0032259">
    <property type="term" value="P:methylation"/>
    <property type="evidence" value="ECO:0007669"/>
    <property type="project" value="UniProtKB-KW"/>
</dbReference>
<keyword evidence="7" id="KW-1185">Reference proteome</keyword>
<dbReference type="PROSITE" id="PS01230">
    <property type="entry name" value="TRMA_1"/>
    <property type="match status" value="1"/>
</dbReference>
<dbReference type="EC" id="2.1.1.190" evidence="6"/>
<dbReference type="InterPro" id="IPR029063">
    <property type="entry name" value="SAM-dependent_MTases_sf"/>
</dbReference>
<feature type="binding site" evidence="4">
    <location>
        <position position="337"/>
    </location>
    <ligand>
        <name>S-adenosyl-L-methionine</name>
        <dbReference type="ChEBI" id="CHEBI:59789"/>
    </ligand>
</feature>
<proteinExistence type="inferred from homology"/>
<dbReference type="EMBL" id="JABGBW010000001">
    <property type="protein sequence ID" value="MBC2575429.1"/>
    <property type="molecule type" value="Genomic_DNA"/>
</dbReference>
<sequence length="454" mass="50980">MKRKDVIELKVGKMEFGGVTRSLYEGKRIKMKGGITGQLVKAVVKKSRSDSGEVKMLELLEASPLETALTCRHFRECGGCNMLSVEYSKQLEIKENQILELLNENNITGFEYLGIQGSPQNTEYRNKMEFTFGDEIKGGPLSLGMHKKGRFIDIVTVDDCRLVDSDFIKIMVNTRNFFDDRKIPYYRSFDHKGYLRHLVIRKGENTGEIMVNIVTSSQIDFNMEEYVSMLRDLELKNKIVSILHTVNDGLADAVQCDELRILYGRDFFYEEVLGLRFKVSPFSFFQTNTKGAEVLYEIAREFAGGKGDGKVVFDLYSGTGTIGQLMAKTAKKVYGIELVEEAVEAANQNAKLNGLGNCEFIAGDVSKVVSSLPEKPELIIVDPPRAGILGNGVKEIAEFGAKEIVYVSCNPRSLIENLVEFESRGYKVKKVKLMDLFANTPHCESVVLIQRVKS</sequence>
<feature type="binding site" evidence="4">
    <location>
        <position position="286"/>
    </location>
    <ligand>
        <name>S-adenosyl-L-methionine</name>
        <dbReference type="ChEBI" id="CHEBI:59789"/>
    </ligand>
</feature>
<dbReference type="Gene3D" id="2.40.50.1070">
    <property type="match status" value="1"/>
</dbReference>
<evidence type="ECO:0000256" key="5">
    <source>
        <dbReference type="PROSITE-ProRule" id="PRU10015"/>
    </source>
</evidence>
<feature type="binding site" evidence="4">
    <location>
        <position position="382"/>
    </location>
    <ligand>
        <name>S-adenosyl-L-methionine</name>
        <dbReference type="ChEBI" id="CHEBI:59789"/>
    </ligand>
</feature>
<comment type="caution">
    <text evidence="6">The sequence shown here is derived from an EMBL/GenBank/DDBJ whole genome shotgun (WGS) entry which is preliminary data.</text>
</comment>
<dbReference type="Gene3D" id="3.40.50.150">
    <property type="entry name" value="Vaccinia Virus protein VP39"/>
    <property type="match status" value="1"/>
</dbReference>
<evidence type="ECO:0000256" key="3">
    <source>
        <dbReference type="ARBA" id="ARBA00022691"/>
    </source>
</evidence>